<feature type="region of interest" description="Disordered" evidence="1">
    <location>
        <begin position="26"/>
        <end position="50"/>
    </location>
</feature>
<evidence type="ECO:0000256" key="1">
    <source>
        <dbReference type="SAM" id="MobiDB-lite"/>
    </source>
</evidence>
<name>Q1LJK4_CUPMC</name>
<dbReference type="STRING" id="266264.Rmet_2799"/>
<accession>Q1LJK4</accession>
<sequence length="103" mass="11597">MRPKTTEKPNGKICTHAWVLERGQALGQRQHVKSDPRAPGASSPASMMLSSSGSFWRGQFSCGRQERCPPHLYPLYPHPIVVYRPHLTGLSDITVWRMADSRL</sequence>
<proteinExistence type="predicted"/>
<organism evidence="2 3">
    <name type="scientific">Cupriavidus metallidurans (strain ATCC 43123 / DSM 2839 / NBRC 102507 / CH34)</name>
    <name type="common">Ralstonia metallidurans</name>
    <dbReference type="NCBI Taxonomy" id="266264"/>
    <lineage>
        <taxon>Bacteria</taxon>
        <taxon>Pseudomonadati</taxon>
        <taxon>Pseudomonadota</taxon>
        <taxon>Betaproteobacteria</taxon>
        <taxon>Burkholderiales</taxon>
        <taxon>Burkholderiaceae</taxon>
        <taxon>Cupriavidus</taxon>
    </lineage>
</organism>
<dbReference type="AlphaFoldDB" id="Q1LJK4"/>
<reference evidence="3" key="1">
    <citation type="journal article" date="2010" name="PLoS ONE">
        <title>The complete genome sequence of Cupriavidus metallidurans strain CH34, a master survivalist in harsh and anthropogenic environments.</title>
        <authorList>
            <person name="Janssen P.J."/>
            <person name="Van Houdt R."/>
            <person name="Moors H."/>
            <person name="Monsieurs P."/>
            <person name="Morin N."/>
            <person name="Michaux A."/>
            <person name="Benotmane M.A."/>
            <person name="Leys N."/>
            <person name="Vallaeys T."/>
            <person name="Lapidus A."/>
            <person name="Monchy S."/>
            <person name="Medigue C."/>
            <person name="Taghavi S."/>
            <person name="McCorkle S."/>
            <person name="Dunn J."/>
            <person name="van der Lelie D."/>
            <person name="Mergeay M."/>
        </authorList>
    </citation>
    <scope>NUCLEOTIDE SEQUENCE [LARGE SCALE GENOMIC DNA]</scope>
    <source>
        <strain evidence="3">ATCC 43123 / DSM 2839 / NBRC 102507 / CH34</strain>
    </source>
</reference>
<evidence type="ECO:0000313" key="3">
    <source>
        <dbReference type="Proteomes" id="UP000002429"/>
    </source>
</evidence>
<gene>
    <name evidence="2" type="ordered locus">Rmet_2799</name>
</gene>
<dbReference type="HOGENOM" id="CLU_2261483_0_0_4"/>
<dbReference type="Proteomes" id="UP000002429">
    <property type="component" value="Chromosome"/>
</dbReference>
<dbReference type="KEGG" id="rme:Rmet_2799"/>
<protein>
    <submittedName>
        <fullName evidence="2">Uncharacterized protein</fullName>
    </submittedName>
</protein>
<keyword evidence="3" id="KW-1185">Reference proteome</keyword>
<evidence type="ECO:0000313" key="2">
    <source>
        <dbReference type="EMBL" id="ABF09672.1"/>
    </source>
</evidence>
<feature type="compositionally biased region" description="Low complexity" evidence="1">
    <location>
        <begin position="39"/>
        <end position="50"/>
    </location>
</feature>
<dbReference type="EMBL" id="CP000352">
    <property type="protein sequence ID" value="ABF09672.1"/>
    <property type="molecule type" value="Genomic_DNA"/>
</dbReference>